<feature type="region of interest" description="Disordered" evidence="2">
    <location>
        <begin position="184"/>
        <end position="204"/>
    </location>
</feature>
<dbReference type="OrthoDB" id="6358661at2759"/>
<dbReference type="GO" id="GO:0008010">
    <property type="term" value="F:structural constituent of chitin-based larval cuticle"/>
    <property type="evidence" value="ECO:0007669"/>
    <property type="project" value="TreeGrafter"/>
</dbReference>
<dbReference type="EMBL" id="JACMRX010000003">
    <property type="protein sequence ID" value="KAF7993280.1"/>
    <property type="molecule type" value="Genomic_DNA"/>
</dbReference>
<dbReference type="AlphaFoldDB" id="A0A834XW56"/>
<sequence length="204" mass="23036">MGNYIYYYLGFNHQKMSSMIVLGLMVIASGCLADVSHLFRHDEILEATTSYPPLPYKFNYKAGRYPGQIDRYQSESGDGAGTVRGTYSFIDPKFKIRTVDYTADKNGFHPILKNYEDTQIQPVDSEAVKLAKDRHHALYERIANDNAQGTPQFLPRETASVQRARNKHLELFEKIAAEHQAIAAQRGQLDPSEGSPNYTGHYVA</sequence>
<accession>A0A834XW56</accession>
<dbReference type="Pfam" id="PF00379">
    <property type="entry name" value="Chitin_bind_4"/>
    <property type="match status" value="1"/>
</dbReference>
<protein>
    <recommendedName>
        <fullName evidence="5">Cuticular protein</fullName>
    </recommendedName>
</protein>
<evidence type="ECO:0000256" key="1">
    <source>
        <dbReference type="PROSITE-ProRule" id="PRU00497"/>
    </source>
</evidence>
<dbReference type="InterPro" id="IPR000618">
    <property type="entry name" value="Insect_cuticle"/>
</dbReference>
<reference evidence="3 4" key="1">
    <citation type="submission" date="2020-08" db="EMBL/GenBank/DDBJ databases">
        <title>Aphidius gifuensis genome sequencing and assembly.</title>
        <authorList>
            <person name="Du Z."/>
        </authorList>
    </citation>
    <scope>NUCLEOTIDE SEQUENCE [LARGE SCALE GENOMIC DNA]</scope>
    <source>
        <strain evidence="3">YNYX2018</strain>
        <tissue evidence="3">Adults</tissue>
    </source>
</reference>
<evidence type="ECO:0008006" key="5">
    <source>
        <dbReference type="Google" id="ProtNLM"/>
    </source>
</evidence>
<proteinExistence type="predicted"/>
<dbReference type="PANTHER" id="PTHR10380">
    <property type="entry name" value="CUTICLE PROTEIN"/>
    <property type="match status" value="1"/>
</dbReference>
<keyword evidence="4" id="KW-1185">Reference proteome</keyword>
<dbReference type="InterPro" id="IPR050468">
    <property type="entry name" value="Cuticle_Struct_Prot"/>
</dbReference>
<evidence type="ECO:0000313" key="3">
    <source>
        <dbReference type="EMBL" id="KAF7993280.1"/>
    </source>
</evidence>
<keyword evidence="1" id="KW-0193">Cuticle</keyword>
<evidence type="ECO:0000313" key="4">
    <source>
        <dbReference type="Proteomes" id="UP000639338"/>
    </source>
</evidence>
<gene>
    <name evidence="3" type="ORF">HCN44_006340</name>
</gene>
<dbReference type="GO" id="GO:0062129">
    <property type="term" value="C:chitin-based extracellular matrix"/>
    <property type="evidence" value="ECO:0007669"/>
    <property type="project" value="TreeGrafter"/>
</dbReference>
<organism evidence="3 4">
    <name type="scientific">Aphidius gifuensis</name>
    <name type="common">Parasitoid wasp</name>
    <dbReference type="NCBI Taxonomy" id="684658"/>
    <lineage>
        <taxon>Eukaryota</taxon>
        <taxon>Metazoa</taxon>
        <taxon>Ecdysozoa</taxon>
        <taxon>Arthropoda</taxon>
        <taxon>Hexapoda</taxon>
        <taxon>Insecta</taxon>
        <taxon>Pterygota</taxon>
        <taxon>Neoptera</taxon>
        <taxon>Endopterygota</taxon>
        <taxon>Hymenoptera</taxon>
        <taxon>Apocrita</taxon>
        <taxon>Ichneumonoidea</taxon>
        <taxon>Braconidae</taxon>
        <taxon>Aphidiinae</taxon>
        <taxon>Aphidius</taxon>
    </lineage>
</organism>
<name>A0A834XW56_APHGI</name>
<dbReference type="PROSITE" id="PS51155">
    <property type="entry name" value="CHIT_BIND_RR_2"/>
    <property type="match status" value="1"/>
</dbReference>
<evidence type="ECO:0000256" key="2">
    <source>
        <dbReference type="SAM" id="MobiDB-lite"/>
    </source>
</evidence>
<dbReference type="Proteomes" id="UP000639338">
    <property type="component" value="Unassembled WGS sequence"/>
</dbReference>
<comment type="caution">
    <text evidence="3">The sequence shown here is derived from an EMBL/GenBank/DDBJ whole genome shotgun (WGS) entry which is preliminary data.</text>
</comment>